<evidence type="ECO:0000256" key="5">
    <source>
        <dbReference type="ARBA" id="ARBA00022679"/>
    </source>
</evidence>
<evidence type="ECO:0000256" key="10">
    <source>
        <dbReference type="ARBA" id="ARBA00048721"/>
    </source>
</evidence>
<evidence type="ECO:0000256" key="1">
    <source>
        <dbReference type="ARBA" id="ARBA00002324"/>
    </source>
</evidence>
<comment type="function">
    <text evidence="1 11">Catalyzes the reversible adenylation of nicotinate mononucleotide (NaMN) to nicotinic acid adenine dinucleotide (NaAD).</text>
</comment>
<dbReference type="InterPro" id="IPR014729">
    <property type="entry name" value="Rossmann-like_a/b/a_fold"/>
</dbReference>
<dbReference type="InterPro" id="IPR005248">
    <property type="entry name" value="NadD/NMNAT"/>
</dbReference>
<dbReference type="NCBIfam" id="NF000839">
    <property type="entry name" value="PRK00071.1-1"/>
    <property type="match status" value="1"/>
</dbReference>
<keyword evidence="5 11" id="KW-0808">Transferase</keyword>
<accession>A0ABV5ZGA3</accession>
<keyword evidence="8 11" id="KW-0067">ATP-binding</keyword>
<evidence type="ECO:0000259" key="12">
    <source>
        <dbReference type="Pfam" id="PF01467"/>
    </source>
</evidence>
<dbReference type="NCBIfam" id="TIGR00482">
    <property type="entry name" value="nicotinate (nicotinamide) nucleotide adenylyltransferase"/>
    <property type="match status" value="1"/>
</dbReference>
<dbReference type="EMBL" id="JBHLZN010000004">
    <property type="protein sequence ID" value="MFB9887159.1"/>
    <property type="molecule type" value="Genomic_DNA"/>
</dbReference>
<keyword evidence="4 11" id="KW-0662">Pyridine nucleotide biosynthesis</keyword>
<dbReference type="Pfam" id="PF01467">
    <property type="entry name" value="CTP_transf_like"/>
    <property type="match status" value="1"/>
</dbReference>
<dbReference type="RefSeq" id="WP_027314241.1">
    <property type="nucleotide sequence ID" value="NZ_JBHLZN010000004.1"/>
</dbReference>
<keyword evidence="9 11" id="KW-0520">NAD</keyword>
<evidence type="ECO:0000256" key="8">
    <source>
        <dbReference type="ARBA" id="ARBA00022840"/>
    </source>
</evidence>
<comment type="pathway">
    <text evidence="2 11">Cofactor biosynthesis; NAD(+) biosynthesis; deamido-NAD(+) from nicotinate D-ribonucleotide: step 1/1.</text>
</comment>
<evidence type="ECO:0000313" key="14">
    <source>
        <dbReference type="Proteomes" id="UP001589628"/>
    </source>
</evidence>
<proteinExistence type="inferred from homology"/>
<dbReference type="CDD" id="cd02165">
    <property type="entry name" value="NMNAT"/>
    <property type="match status" value="1"/>
</dbReference>
<dbReference type="EC" id="2.7.7.18" evidence="11"/>
<evidence type="ECO:0000256" key="6">
    <source>
        <dbReference type="ARBA" id="ARBA00022695"/>
    </source>
</evidence>
<dbReference type="Proteomes" id="UP001589628">
    <property type="component" value="Unassembled WGS sequence"/>
</dbReference>
<keyword evidence="7 11" id="KW-0547">Nucleotide-binding</keyword>
<evidence type="ECO:0000313" key="13">
    <source>
        <dbReference type="EMBL" id="MFB9887159.1"/>
    </source>
</evidence>
<evidence type="ECO:0000256" key="2">
    <source>
        <dbReference type="ARBA" id="ARBA00005019"/>
    </source>
</evidence>
<name>A0ABV5ZGA3_9GAMM</name>
<evidence type="ECO:0000256" key="7">
    <source>
        <dbReference type="ARBA" id="ARBA00022741"/>
    </source>
</evidence>
<organism evidence="13 14">
    <name type="scientific">Balneatrix alpica</name>
    <dbReference type="NCBI Taxonomy" id="75684"/>
    <lineage>
        <taxon>Bacteria</taxon>
        <taxon>Pseudomonadati</taxon>
        <taxon>Pseudomonadota</taxon>
        <taxon>Gammaproteobacteria</taxon>
        <taxon>Oceanospirillales</taxon>
        <taxon>Balneatrichaceae</taxon>
        <taxon>Balneatrix</taxon>
    </lineage>
</organism>
<evidence type="ECO:0000256" key="4">
    <source>
        <dbReference type="ARBA" id="ARBA00022642"/>
    </source>
</evidence>
<evidence type="ECO:0000256" key="3">
    <source>
        <dbReference type="ARBA" id="ARBA00009014"/>
    </source>
</evidence>
<reference evidence="13 14" key="1">
    <citation type="submission" date="2024-09" db="EMBL/GenBank/DDBJ databases">
        <authorList>
            <person name="Sun Q."/>
            <person name="Mori K."/>
        </authorList>
    </citation>
    <scope>NUCLEOTIDE SEQUENCE [LARGE SCALE GENOMIC DNA]</scope>
    <source>
        <strain evidence="13 14">ATCC 51285</strain>
    </source>
</reference>
<comment type="similarity">
    <text evidence="3 11">Belongs to the NadD family.</text>
</comment>
<dbReference type="InterPro" id="IPR004821">
    <property type="entry name" value="Cyt_trans-like"/>
</dbReference>
<dbReference type="PANTHER" id="PTHR39321">
    <property type="entry name" value="NICOTINATE-NUCLEOTIDE ADENYLYLTRANSFERASE-RELATED"/>
    <property type="match status" value="1"/>
</dbReference>
<dbReference type="GO" id="GO:0004515">
    <property type="term" value="F:nicotinate-nucleotide adenylyltransferase activity"/>
    <property type="evidence" value="ECO:0007669"/>
    <property type="project" value="UniProtKB-EC"/>
</dbReference>
<dbReference type="SUPFAM" id="SSF52374">
    <property type="entry name" value="Nucleotidylyl transferase"/>
    <property type="match status" value="1"/>
</dbReference>
<keyword evidence="6 11" id="KW-0548">Nucleotidyltransferase</keyword>
<sequence>MAISVVELSPLVVLGGTFDPVHHGHLRAALELHEWFQGRAKVCLLPCQQPVHKVATGASAGQRWQMLQLAVEGSHLALDGRELQREEPSYTYLTLQEMRAEYGQQRPLFWVMGEDAFLGLNRWYRWQELLGLANLLVVSRAQTPWQPNSELAEWLARQEWRQLEAQQPPPQPPAAGALWRVTLPPLGISSSEIRARIARHASVQYLLPQAVITFIQQHQLYQSGDS</sequence>
<evidence type="ECO:0000256" key="11">
    <source>
        <dbReference type="HAMAP-Rule" id="MF_00244"/>
    </source>
</evidence>
<evidence type="ECO:0000256" key="9">
    <source>
        <dbReference type="ARBA" id="ARBA00023027"/>
    </source>
</evidence>
<dbReference type="HAMAP" id="MF_00244">
    <property type="entry name" value="NaMN_adenylyltr"/>
    <property type="match status" value="1"/>
</dbReference>
<comment type="catalytic activity">
    <reaction evidence="10 11">
        <text>nicotinate beta-D-ribonucleotide + ATP + H(+) = deamido-NAD(+) + diphosphate</text>
        <dbReference type="Rhea" id="RHEA:22860"/>
        <dbReference type="ChEBI" id="CHEBI:15378"/>
        <dbReference type="ChEBI" id="CHEBI:30616"/>
        <dbReference type="ChEBI" id="CHEBI:33019"/>
        <dbReference type="ChEBI" id="CHEBI:57502"/>
        <dbReference type="ChEBI" id="CHEBI:58437"/>
        <dbReference type="EC" id="2.7.7.18"/>
    </reaction>
</comment>
<feature type="domain" description="Cytidyltransferase-like" evidence="12">
    <location>
        <begin position="13"/>
        <end position="196"/>
    </location>
</feature>
<dbReference type="Gene3D" id="3.40.50.620">
    <property type="entry name" value="HUPs"/>
    <property type="match status" value="1"/>
</dbReference>
<gene>
    <name evidence="11 13" type="primary">nadD</name>
    <name evidence="13" type="ORF">ACFFLH_12135</name>
</gene>
<dbReference type="PANTHER" id="PTHR39321:SF3">
    <property type="entry name" value="PHOSPHOPANTETHEINE ADENYLYLTRANSFERASE"/>
    <property type="match status" value="1"/>
</dbReference>
<comment type="caution">
    <text evidence="13">The sequence shown here is derived from an EMBL/GenBank/DDBJ whole genome shotgun (WGS) entry which is preliminary data.</text>
</comment>
<keyword evidence="14" id="KW-1185">Reference proteome</keyword>
<protein>
    <recommendedName>
        <fullName evidence="11">Probable nicotinate-nucleotide adenylyltransferase</fullName>
        <ecNumber evidence="11">2.7.7.18</ecNumber>
    </recommendedName>
    <alternativeName>
        <fullName evidence="11">Deamido-NAD(+) diphosphorylase</fullName>
    </alternativeName>
    <alternativeName>
        <fullName evidence="11">Deamido-NAD(+) pyrophosphorylase</fullName>
    </alternativeName>
    <alternativeName>
        <fullName evidence="11">Nicotinate mononucleotide adenylyltransferase</fullName>
        <shortName evidence="11">NaMN adenylyltransferase</shortName>
    </alternativeName>
</protein>